<dbReference type="AlphaFoldDB" id="A0A803W477"/>
<comment type="function">
    <text evidence="3">It is also responsible for the non-negligible production of methylglyoxal a reactive cytotoxic side-product that modifies and can alter proteins, DNA and lipids.</text>
</comment>
<dbReference type="PANTHER" id="PTHR21139:SF2">
    <property type="entry name" value="TRIOSEPHOSPHATE ISOMERASE"/>
    <property type="match status" value="1"/>
</dbReference>
<dbReference type="InterPro" id="IPR013785">
    <property type="entry name" value="Aldolase_TIM"/>
</dbReference>
<protein>
    <recommendedName>
        <fullName evidence="7 12">Triosephosphate isomerase</fullName>
        <ecNumber evidence="12">5.3.1.1</ecNumber>
    </recommendedName>
</protein>
<keyword evidence="8 12" id="KW-0312">Gluconeogenesis</keyword>
<keyword evidence="11" id="KW-0456">Lyase</keyword>
<proteinExistence type="inferred from homology"/>
<comment type="pathway">
    <text evidence="4 12">Carbohydrate degradation; glycolysis; D-glyceraldehyde 3-phosphate from glycerone phosphate: step 1/1.</text>
</comment>
<dbReference type="PROSITE" id="PS51440">
    <property type="entry name" value="TIM_2"/>
    <property type="match status" value="1"/>
</dbReference>
<reference evidence="14 15" key="1">
    <citation type="journal article" date="2012" name="Nature">
        <title>The genomic landscape of species divergence in Ficedula flycatchers.</title>
        <authorList>
            <person name="Ellegren H."/>
            <person name="Smeds L."/>
            <person name="Burri R."/>
            <person name="Olason P.I."/>
            <person name="Backstrom N."/>
            <person name="Kawakami T."/>
            <person name="Kunstner A."/>
            <person name="Makinen H."/>
            <person name="Nadachowska-Brzyska K."/>
            <person name="Qvarnstrom A."/>
            <person name="Uebbing S."/>
            <person name="Wolf J.B."/>
        </authorList>
    </citation>
    <scope>NUCLEOTIDE SEQUENCE [LARGE SCALE GENOMIC DNA]</scope>
</reference>
<dbReference type="InterPro" id="IPR001611">
    <property type="entry name" value="Leu-rich_rpt"/>
</dbReference>
<evidence type="ECO:0000256" key="3">
    <source>
        <dbReference type="ARBA" id="ARBA00004104"/>
    </source>
</evidence>
<evidence type="ECO:0000256" key="6">
    <source>
        <dbReference type="ARBA" id="ARBA00011738"/>
    </source>
</evidence>
<comment type="catalytic activity">
    <reaction evidence="12">
        <text>D-glyceraldehyde 3-phosphate = dihydroxyacetone phosphate</text>
        <dbReference type="Rhea" id="RHEA:18585"/>
        <dbReference type="ChEBI" id="CHEBI:57642"/>
        <dbReference type="ChEBI" id="CHEBI:59776"/>
        <dbReference type="EC" id="5.3.1.1"/>
    </reaction>
</comment>
<reference evidence="14" key="3">
    <citation type="submission" date="2025-09" db="UniProtKB">
        <authorList>
            <consortium name="Ensembl"/>
        </authorList>
    </citation>
    <scope>IDENTIFICATION</scope>
</reference>
<dbReference type="InterPro" id="IPR032675">
    <property type="entry name" value="LRR_dom_sf"/>
</dbReference>
<keyword evidence="9 12" id="KW-0324">Glycolysis</keyword>
<evidence type="ECO:0000256" key="4">
    <source>
        <dbReference type="ARBA" id="ARBA00004680"/>
    </source>
</evidence>
<dbReference type="PROSITE" id="PS00171">
    <property type="entry name" value="TIM_1"/>
    <property type="match status" value="1"/>
</dbReference>
<evidence type="ECO:0000256" key="1">
    <source>
        <dbReference type="ARBA" id="ARBA00000726"/>
    </source>
</evidence>
<evidence type="ECO:0000256" key="13">
    <source>
        <dbReference type="SAM" id="MobiDB-lite"/>
    </source>
</evidence>
<dbReference type="GO" id="GO:0008929">
    <property type="term" value="F:methylglyoxal synthase activity"/>
    <property type="evidence" value="ECO:0007669"/>
    <property type="project" value="UniProtKB-EC"/>
</dbReference>
<reference evidence="14" key="2">
    <citation type="submission" date="2025-08" db="UniProtKB">
        <authorList>
            <consortium name="Ensembl"/>
        </authorList>
    </citation>
    <scope>IDENTIFICATION</scope>
</reference>
<accession>A0A803W477</accession>
<evidence type="ECO:0000256" key="11">
    <source>
        <dbReference type="ARBA" id="ARBA00023239"/>
    </source>
</evidence>
<dbReference type="Proteomes" id="UP000016665">
    <property type="component" value="Chromosome 1"/>
</dbReference>
<feature type="region of interest" description="Disordered" evidence="13">
    <location>
        <begin position="357"/>
        <end position="392"/>
    </location>
</feature>
<keyword evidence="10 12" id="KW-0413">Isomerase</keyword>
<dbReference type="GO" id="GO:0005829">
    <property type="term" value="C:cytosol"/>
    <property type="evidence" value="ECO:0007669"/>
    <property type="project" value="TreeGrafter"/>
</dbReference>
<comment type="subunit">
    <text evidence="6">Homodimer.</text>
</comment>
<dbReference type="SMART" id="SM00365">
    <property type="entry name" value="LRR_SD22"/>
    <property type="match status" value="3"/>
</dbReference>
<dbReference type="Pfam" id="PF00121">
    <property type="entry name" value="TIM"/>
    <property type="match status" value="1"/>
</dbReference>
<dbReference type="PROSITE" id="PS51450">
    <property type="entry name" value="LRR"/>
    <property type="match status" value="2"/>
</dbReference>
<dbReference type="GO" id="GO:0006094">
    <property type="term" value="P:gluconeogenesis"/>
    <property type="evidence" value="ECO:0007669"/>
    <property type="project" value="UniProtKB-UniPathway"/>
</dbReference>
<dbReference type="SUPFAM" id="SSF52058">
    <property type="entry name" value="L domain-like"/>
    <property type="match status" value="1"/>
</dbReference>
<comment type="catalytic activity">
    <reaction evidence="1">
        <text>dihydroxyacetone phosphate = methylglyoxal + phosphate</text>
        <dbReference type="Rhea" id="RHEA:17937"/>
        <dbReference type="ChEBI" id="CHEBI:17158"/>
        <dbReference type="ChEBI" id="CHEBI:43474"/>
        <dbReference type="ChEBI" id="CHEBI:57642"/>
        <dbReference type="EC" id="4.2.3.3"/>
    </reaction>
</comment>
<evidence type="ECO:0000256" key="5">
    <source>
        <dbReference type="ARBA" id="ARBA00007422"/>
    </source>
</evidence>
<evidence type="ECO:0000256" key="8">
    <source>
        <dbReference type="ARBA" id="ARBA00022432"/>
    </source>
</evidence>
<dbReference type="InterPro" id="IPR035990">
    <property type="entry name" value="TIM_sf"/>
</dbReference>
<keyword evidence="15" id="KW-1185">Reference proteome</keyword>
<dbReference type="GeneTree" id="ENSGT00940000159748"/>
<comment type="function">
    <text evidence="2">Triosephosphate isomerase is an extremely efficient metabolic enzyme that catalyzes the interconversion between dihydroxyacetone phosphate (DHAP) and D-glyceraldehyde-3-phosphate (G3P) in glycolysis and gluconeogenesis.</text>
</comment>
<dbReference type="PANTHER" id="PTHR21139">
    <property type="entry name" value="TRIOSEPHOSPHATE ISOMERASE"/>
    <property type="match status" value="1"/>
</dbReference>
<dbReference type="GO" id="GO:0004807">
    <property type="term" value="F:triose-phosphate isomerase activity"/>
    <property type="evidence" value="ECO:0007669"/>
    <property type="project" value="UniProtKB-EC"/>
</dbReference>
<name>A0A803W477_FICAL</name>
<dbReference type="UniPathway" id="UPA00109">
    <property type="reaction ID" value="UER00189"/>
</dbReference>
<evidence type="ECO:0000256" key="9">
    <source>
        <dbReference type="ARBA" id="ARBA00023152"/>
    </source>
</evidence>
<dbReference type="Pfam" id="PF14580">
    <property type="entry name" value="LRR_9"/>
    <property type="match status" value="1"/>
</dbReference>
<comment type="pathway">
    <text evidence="12">Carbohydrate biosynthesis; gluconeogenesis.</text>
</comment>
<evidence type="ECO:0000256" key="7">
    <source>
        <dbReference type="ARBA" id="ARBA00019397"/>
    </source>
</evidence>
<dbReference type="CDD" id="cd00311">
    <property type="entry name" value="TIM"/>
    <property type="match status" value="1"/>
</dbReference>
<evidence type="ECO:0000256" key="2">
    <source>
        <dbReference type="ARBA" id="ARBA00002041"/>
    </source>
</evidence>
<dbReference type="GO" id="GO:0019563">
    <property type="term" value="P:glycerol catabolic process"/>
    <property type="evidence" value="ECO:0007669"/>
    <property type="project" value="TreeGrafter"/>
</dbReference>
<evidence type="ECO:0000313" key="14">
    <source>
        <dbReference type="Ensembl" id="ENSFALP00000029783.1"/>
    </source>
</evidence>
<evidence type="ECO:0000256" key="12">
    <source>
        <dbReference type="RuleBase" id="RU363013"/>
    </source>
</evidence>
<dbReference type="GO" id="GO:0046166">
    <property type="term" value="P:glyceraldehyde-3-phosphate biosynthetic process"/>
    <property type="evidence" value="ECO:0007669"/>
    <property type="project" value="TreeGrafter"/>
</dbReference>
<dbReference type="InterPro" id="IPR000652">
    <property type="entry name" value="Triosephosphate_isomerase"/>
</dbReference>
<dbReference type="InterPro" id="IPR020861">
    <property type="entry name" value="Triosephosphate_isomerase_AS"/>
</dbReference>
<sequence length="392" mass="43331">MSGGACCAFPGERDDLLGLGFGISGWVQFLPFACHKGSSVLCLAEVVCGAPAIYLDFARQKLDAKIGVAAQNCYKVPKGAFTGEISPAMIKDIGAAWVILGHSERRHVFGESDELIGQKVAHALAEGLGVIACIGEKLDEREAGITEKVVFEQTKAIADNVKDWSKVVLAYEPVWAIGTGKTATPQQAQEVHEKLRGWLKSHVSDAVAQSTRIIYGENKIKSVLGLSHDQLFSLQVLELRGNEIETTAGLGVSKLKKLYLAKNTISSLEGLEEFEQLETLLLRDNKLEALDGFSDSMKCLQYLNLRSNGIKSFQEVEKLQVLPVLQTLVLMDNPCAEEADYRLEVLSRLLQLQRLDKEPVEEEEREEAKNIRQTRKEKEKEMKESLEDTVAE</sequence>
<feature type="compositionally biased region" description="Basic and acidic residues" evidence="13">
    <location>
        <begin position="366"/>
        <end position="386"/>
    </location>
</feature>
<dbReference type="Gene3D" id="3.20.20.70">
    <property type="entry name" value="Aldolase class I"/>
    <property type="match status" value="1"/>
</dbReference>
<dbReference type="SUPFAM" id="SSF51351">
    <property type="entry name" value="Triosephosphate isomerase (TIM)"/>
    <property type="match status" value="1"/>
</dbReference>
<comment type="similarity">
    <text evidence="5 12">Belongs to the triosephosphate isomerase family.</text>
</comment>
<dbReference type="EC" id="5.3.1.1" evidence="12"/>
<dbReference type="Ensembl" id="ENSFALT00000039575.1">
    <property type="protein sequence ID" value="ENSFALP00000029783.1"/>
    <property type="gene ID" value="ENSFALG00000004669.2"/>
</dbReference>
<evidence type="ECO:0000256" key="10">
    <source>
        <dbReference type="ARBA" id="ARBA00023235"/>
    </source>
</evidence>
<dbReference type="UniPathway" id="UPA00138"/>
<dbReference type="NCBIfam" id="TIGR00419">
    <property type="entry name" value="tim"/>
    <property type="match status" value="1"/>
</dbReference>
<gene>
    <name evidence="14" type="primary">LRRC23</name>
</gene>
<organism evidence="14 15">
    <name type="scientific">Ficedula albicollis</name>
    <name type="common">Collared flycatcher</name>
    <name type="synonym">Muscicapa albicollis</name>
    <dbReference type="NCBI Taxonomy" id="59894"/>
    <lineage>
        <taxon>Eukaryota</taxon>
        <taxon>Metazoa</taxon>
        <taxon>Chordata</taxon>
        <taxon>Craniata</taxon>
        <taxon>Vertebrata</taxon>
        <taxon>Euteleostomi</taxon>
        <taxon>Archelosauria</taxon>
        <taxon>Archosauria</taxon>
        <taxon>Dinosauria</taxon>
        <taxon>Saurischia</taxon>
        <taxon>Theropoda</taxon>
        <taxon>Coelurosauria</taxon>
        <taxon>Aves</taxon>
        <taxon>Neognathae</taxon>
        <taxon>Neoaves</taxon>
        <taxon>Telluraves</taxon>
        <taxon>Australaves</taxon>
        <taxon>Passeriformes</taxon>
        <taxon>Muscicapidae</taxon>
        <taxon>Ficedula</taxon>
    </lineage>
</organism>
<dbReference type="Gene3D" id="3.80.10.10">
    <property type="entry name" value="Ribonuclease Inhibitor"/>
    <property type="match status" value="1"/>
</dbReference>
<evidence type="ECO:0000313" key="15">
    <source>
        <dbReference type="Proteomes" id="UP000016665"/>
    </source>
</evidence>
<dbReference type="GO" id="GO:0006096">
    <property type="term" value="P:glycolytic process"/>
    <property type="evidence" value="ECO:0007669"/>
    <property type="project" value="UniProtKB-UniPathway"/>
</dbReference>